<dbReference type="EMBL" id="CAUDKV010000016">
    <property type="protein sequence ID" value="CAJ0884868.1"/>
    <property type="molecule type" value="Genomic_DNA"/>
</dbReference>
<dbReference type="PROSITE" id="PS51857">
    <property type="entry name" value="CSD_2"/>
    <property type="match status" value="1"/>
</dbReference>
<feature type="transmembrane region" description="Helical" evidence="3">
    <location>
        <begin position="293"/>
        <end position="310"/>
    </location>
</feature>
<keyword evidence="3" id="KW-0812">Transmembrane</keyword>
<keyword evidence="9" id="KW-1185">Reference proteome</keyword>
<protein>
    <recommendedName>
        <fullName evidence="5">CSD domain-containing protein</fullName>
    </recommendedName>
</protein>
<dbReference type="PANTHER" id="PTHR34597:SF3">
    <property type="entry name" value="OUTER MEMBRANE TRANSPORTER CDIB"/>
    <property type="match status" value="1"/>
</dbReference>
<gene>
    <name evidence="7" type="ORF">R77569_03575</name>
    <name evidence="6" type="ORF">R77591_03718</name>
</gene>
<dbReference type="Gene3D" id="2.40.50.140">
    <property type="entry name" value="Nucleic acid-binding proteins"/>
    <property type="match status" value="1"/>
</dbReference>
<dbReference type="GO" id="GO:0003676">
    <property type="term" value="F:nucleic acid binding"/>
    <property type="evidence" value="ECO:0007669"/>
    <property type="project" value="InterPro"/>
</dbReference>
<dbReference type="AlphaFoldDB" id="A0AAD2ENV8"/>
<evidence type="ECO:0000256" key="1">
    <source>
        <dbReference type="RuleBase" id="RU000408"/>
    </source>
</evidence>
<feature type="transmembrane region" description="Helical" evidence="3">
    <location>
        <begin position="357"/>
        <end position="376"/>
    </location>
</feature>
<evidence type="ECO:0000256" key="2">
    <source>
        <dbReference type="SAM" id="MobiDB-lite"/>
    </source>
</evidence>
<dbReference type="EMBL" id="CATVXE010000017">
    <property type="protein sequence ID" value="CAJ0691223.1"/>
    <property type="molecule type" value="Genomic_DNA"/>
</dbReference>
<dbReference type="PROSITE" id="PS00352">
    <property type="entry name" value="CSD_1"/>
    <property type="match status" value="1"/>
</dbReference>
<feature type="chain" id="PRO_5041940622" description="CSD domain-containing protein" evidence="4">
    <location>
        <begin position="23"/>
        <end position="379"/>
    </location>
</feature>
<dbReference type="SMART" id="SM00357">
    <property type="entry name" value="CSP"/>
    <property type="match status" value="1"/>
</dbReference>
<dbReference type="InterPro" id="IPR019844">
    <property type="entry name" value="CSD_CS"/>
</dbReference>
<dbReference type="InterPro" id="IPR051544">
    <property type="entry name" value="TPS_OM_transporter"/>
</dbReference>
<keyword evidence="3" id="KW-0472">Membrane</keyword>
<evidence type="ECO:0000313" key="9">
    <source>
        <dbReference type="Proteomes" id="UP001190452"/>
    </source>
</evidence>
<sequence>MLHHRPRVVALLLGAVSTAALAQFSQPPITGPGPEVQRLQEQQAEQARERANARPDVFTPPAPVQTISLSALPKETPCFQIQSIVLEDNVFPWLADLLKPVSGQCVGKQGLEAIELQANNALIERGYVTSRVLIPKQNLAGGTLQLKVLPGRIGAIRNASDDNIGWARMVLLAGPGDLLNQRDLDQALESIRRLPGQSQTGYGFIEVHKDSKDVFFHITALQTRSIQPKPGDRVSFEIARGKDGRMQALRVTIVGAPKSTKDASASWGPALLGLTALVGIVTSALGGYLPRQVGIVSVIASIIAFAAYAVDKARASRNAWRIPEANLHLIALCGGWPGALAAQHLLRHKNRKVEFQVTFWATVALNIGVVALWKTLLSA</sequence>
<comment type="subcellular location">
    <subcellularLocation>
        <location evidence="1">Cytoplasm</location>
    </subcellularLocation>
</comment>
<feature type="transmembrane region" description="Helical" evidence="3">
    <location>
        <begin position="267"/>
        <end position="286"/>
    </location>
</feature>
<dbReference type="Gene3D" id="3.10.20.310">
    <property type="entry name" value="membrane protein fhac"/>
    <property type="match status" value="1"/>
</dbReference>
<dbReference type="SUPFAM" id="SSF50249">
    <property type="entry name" value="Nucleic acid-binding proteins"/>
    <property type="match status" value="1"/>
</dbReference>
<feature type="compositionally biased region" description="Low complexity" evidence="2">
    <location>
        <begin position="35"/>
        <end position="45"/>
    </location>
</feature>
<feature type="region of interest" description="Disordered" evidence="2">
    <location>
        <begin position="26"/>
        <end position="59"/>
    </location>
</feature>
<evidence type="ECO:0000313" key="7">
    <source>
        <dbReference type="EMBL" id="CAJ0884868.1"/>
    </source>
</evidence>
<name>A0AAD2ENV8_9RALS</name>
<keyword evidence="3" id="KW-1133">Transmembrane helix</keyword>
<dbReference type="InterPro" id="IPR013686">
    <property type="entry name" value="Polypept-transport_assoc_ShlB"/>
</dbReference>
<dbReference type="InterPro" id="IPR012340">
    <property type="entry name" value="NA-bd_OB-fold"/>
</dbReference>
<dbReference type="CDD" id="cd04458">
    <property type="entry name" value="CSP_CDS"/>
    <property type="match status" value="1"/>
</dbReference>
<dbReference type="Pfam" id="PF08479">
    <property type="entry name" value="POTRA_2"/>
    <property type="match status" value="1"/>
</dbReference>
<proteinExistence type="predicted"/>
<organism evidence="6 8">
    <name type="scientific">Ralstonia mannitolilytica</name>
    <dbReference type="NCBI Taxonomy" id="105219"/>
    <lineage>
        <taxon>Bacteria</taxon>
        <taxon>Pseudomonadati</taxon>
        <taxon>Pseudomonadota</taxon>
        <taxon>Betaproteobacteria</taxon>
        <taxon>Burkholderiales</taxon>
        <taxon>Burkholderiaceae</taxon>
        <taxon>Ralstonia</taxon>
    </lineage>
</organism>
<keyword evidence="4" id="KW-0732">Signal</keyword>
<dbReference type="InterPro" id="IPR002059">
    <property type="entry name" value="CSP_DNA-bd"/>
</dbReference>
<evidence type="ECO:0000259" key="5">
    <source>
        <dbReference type="PROSITE" id="PS51857"/>
    </source>
</evidence>
<dbReference type="GO" id="GO:0046819">
    <property type="term" value="P:protein secretion by the type V secretion system"/>
    <property type="evidence" value="ECO:0007669"/>
    <property type="project" value="TreeGrafter"/>
</dbReference>
<dbReference type="Proteomes" id="UP001190002">
    <property type="component" value="Unassembled WGS sequence"/>
</dbReference>
<evidence type="ECO:0000256" key="4">
    <source>
        <dbReference type="SAM" id="SignalP"/>
    </source>
</evidence>
<dbReference type="InterPro" id="IPR011129">
    <property type="entry name" value="CSD"/>
</dbReference>
<evidence type="ECO:0000256" key="3">
    <source>
        <dbReference type="SAM" id="Phobius"/>
    </source>
</evidence>
<feature type="signal peptide" evidence="4">
    <location>
        <begin position="1"/>
        <end position="22"/>
    </location>
</feature>
<accession>A0AAD2ENV8</accession>
<evidence type="ECO:0000313" key="8">
    <source>
        <dbReference type="Proteomes" id="UP001190002"/>
    </source>
</evidence>
<dbReference type="InterPro" id="IPR035251">
    <property type="entry name" value="ShlB_POTRA"/>
</dbReference>
<dbReference type="InterPro" id="IPR010718">
    <property type="entry name" value="DUF1294"/>
</dbReference>
<comment type="caution">
    <text evidence="6">The sequence shown here is derived from an EMBL/GenBank/DDBJ whole genome shotgun (WGS) entry which is preliminary data.</text>
</comment>
<dbReference type="GO" id="GO:0008320">
    <property type="term" value="F:protein transmembrane transporter activity"/>
    <property type="evidence" value="ECO:0007669"/>
    <property type="project" value="TreeGrafter"/>
</dbReference>
<dbReference type="Pfam" id="PF06961">
    <property type="entry name" value="DUF1294"/>
    <property type="match status" value="1"/>
</dbReference>
<feature type="domain" description="CSD" evidence="5">
    <location>
        <begin position="193"/>
        <end position="253"/>
    </location>
</feature>
<dbReference type="PANTHER" id="PTHR34597">
    <property type="entry name" value="SLR1661 PROTEIN"/>
    <property type="match status" value="1"/>
</dbReference>
<dbReference type="GO" id="GO:0005829">
    <property type="term" value="C:cytosol"/>
    <property type="evidence" value="ECO:0007669"/>
    <property type="project" value="UniProtKB-ARBA"/>
</dbReference>
<dbReference type="Proteomes" id="UP001190452">
    <property type="component" value="Unassembled WGS sequence"/>
</dbReference>
<evidence type="ECO:0000313" key="6">
    <source>
        <dbReference type="EMBL" id="CAJ0691223.1"/>
    </source>
</evidence>
<reference evidence="6 9" key="1">
    <citation type="submission" date="2023-07" db="EMBL/GenBank/DDBJ databases">
        <authorList>
            <person name="Peeters C."/>
        </authorList>
    </citation>
    <scope>NUCLEOTIDE SEQUENCE</scope>
    <source>
        <strain evidence="7 9">R-77569</strain>
        <strain evidence="6">R-77591</strain>
    </source>
</reference>
<dbReference type="Pfam" id="PF17287">
    <property type="entry name" value="POTRA_3"/>
    <property type="match status" value="1"/>
</dbReference>
<dbReference type="GO" id="GO:0098046">
    <property type="term" value="C:type V protein secretion system complex"/>
    <property type="evidence" value="ECO:0007669"/>
    <property type="project" value="TreeGrafter"/>
</dbReference>
<dbReference type="Pfam" id="PF00313">
    <property type="entry name" value="CSD"/>
    <property type="match status" value="1"/>
</dbReference>